<dbReference type="GO" id="GO:0012505">
    <property type="term" value="C:endomembrane system"/>
    <property type="evidence" value="ECO:0007669"/>
    <property type="project" value="UniProtKB-SubCell"/>
</dbReference>
<evidence type="ECO:0000256" key="5">
    <source>
        <dbReference type="ARBA" id="ARBA00022989"/>
    </source>
</evidence>
<keyword evidence="3 7" id="KW-0812">Transmembrane</keyword>
<dbReference type="SUPFAM" id="SSF81338">
    <property type="entry name" value="Aquaporin-like"/>
    <property type="match status" value="1"/>
</dbReference>
<evidence type="ECO:0000256" key="3">
    <source>
        <dbReference type="ARBA" id="ARBA00022692"/>
    </source>
</evidence>
<feature type="transmembrane region" description="Helical" evidence="7">
    <location>
        <begin position="21"/>
        <end position="41"/>
    </location>
</feature>
<organism evidence="8 9">
    <name type="scientific">Canna indica</name>
    <name type="common">Indian-shot</name>
    <dbReference type="NCBI Taxonomy" id="4628"/>
    <lineage>
        <taxon>Eukaryota</taxon>
        <taxon>Viridiplantae</taxon>
        <taxon>Streptophyta</taxon>
        <taxon>Embryophyta</taxon>
        <taxon>Tracheophyta</taxon>
        <taxon>Spermatophyta</taxon>
        <taxon>Magnoliopsida</taxon>
        <taxon>Liliopsida</taxon>
        <taxon>Zingiberales</taxon>
        <taxon>Cannaceae</taxon>
        <taxon>Canna</taxon>
    </lineage>
</organism>
<keyword evidence="4" id="KW-0677">Repeat</keyword>
<name>A0AAQ3KGB5_9LILI</name>
<gene>
    <name evidence="8" type="ORF">Cni_G16598</name>
</gene>
<evidence type="ECO:0000256" key="2">
    <source>
        <dbReference type="ARBA" id="ARBA00022448"/>
    </source>
</evidence>
<keyword evidence="6 7" id="KW-0472">Membrane</keyword>
<comment type="subcellular location">
    <subcellularLocation>
        <location evidence="1">Endomembrane system</location>
        <topology evidence="1">Multi-pass membrane protein</topology>
    </subcellularLocation>
</comment>
<sequence length="70" mass="7360">MACIAFGRCDDSFITSSLKAYLVEFISTLLFVVGVGSAIAYGHVNPAATFGLAVEGQITILIGIMYWPGA</sequence>
<keyword evidence="9" id="KW-1185">Reference proteome</keyword>
<dbReference type="PANTHER" id="PTHR45665:SF9">
    <property type="entry name" value="AQUAPORIN-8"/>
    <property type="match status" value="1"/>
</dbReference>
<dbReference type="AlphaFoldDB" id="A0AAQ3KGB5"/>
<reference evidence="8 9" key="1">
    <citation type="submission" date="2023-10" db="EMBL/GenBank/DDBJ databases">
        <title>Chromosome-scale genome assembly provides insights into flower coloration mechanisms of Canna indica.</title>
        <authorList>
            <person name="Li C."/>
        </authorList>
    </citation>
    <scope>NUCLEOTIDE SEQUENCE [LARGE SCALE GENOMIC DNA]</scope>
    <source>
        <tissue evidence="8">Flower</tissue>
    </source>
</reference>
<evidence type="ECO:0000256" key="7">
    <source>
        <dbReference type="SAM" id="Phobius"/>
    </source>
</evidence>
<protein>
    <recommendedName>
        <fullName evidence="10">Aquaporin</fullName>
    </recommendedName>
</protein>
<evidence type="ECO:0008006" key="10">
    <source>
        <dbReference type="Google" id="ProtNLM"/>
    </source>
</evidence>
<dbReference type="PANTHER" id="PTHR45665">
    <property type="entry name" value="AQUAPORIN-8"/>
    <property type="match status" value="1"/>
</dbReference>
<dbReference type="GO" id="GO:0015250">
    <property type="term" value="F:water channel activity"/>
    <property type="evidence" value="ECO:0007669"/>
    <property type="project" value="TreeGrafter"/>
</dbReference>
<keyword evidence="5 7" id="KW-1133">Transmembrane helix</keyword>
<dbReference type="Proteomes" id="UP001327560">
    <property type="component" value="Chromosome 5"/>
</dbReference>
<dbReference type="InterPro" id="IPR023271">
    <property type="entry name" value="Aquaporin-like"/>
</dbReference>
<evidence type="ECO:0000313" key="9">
    <source>
        <dbReference type="Proteomes" id="UP001327560"/>
    </source>
</evidence>
<proteinExistence type="predicted"/>
<evidence type="ECO:0000256" key="1">
    <source>
        <dbReference type="ARBA" id="ARBA00004127"/>
    </source>
</evidence>
<evidence type="ECO:0000313" key="8">
    <source>
        <dbReference type="EMBL" id="WOL07849.1"/>
    </source>
</evidence>
<dbReference type="EMBL" id="CP136894">
    <property type="protein sequence ID" value="WOL07849.1"/>
    <property type="molecule type" value="Genomic_DNA"/>
</dbReference>
<evidence type="ECO:0000256" key="6">
    <source>
        <dbReference type="ARBA" id="ARBA00023136"/>
    </source>
</evidence>
<keyword evidence="2" id="KW-0813">Transport</keyword>
<evidence type="ECO:0000256" key="4">
    <source>
        <dbReference type="ARBA" id="ARBA00022737"/>
    </source>
</evidence>
<dbReference type="InterPro" id="IPR034294">
    <property type="entry name" value="Aquaporin_transptr"/>
</dbReference>
<feature type="transmembrane region" description="Helical" evidence="7">
    <location>
        <begin position="47"/>
        <end position="67"/>
    </location>
</feature>
<dbReference type="GO" id="GO:0016020">
    <property type="term" value="C:membrane"/>
    <property type="evidence" value="ECO:0007669"/>
    <property type="project" value="UniProtKB-ARBA"/>
</dbReference>
<accession>A0AAQ3KGB5</accession>